<feature type="transmembrane region" description="Helical" evidence="12">
    <location>
        <begin position="131"/>
        <end position="156"/>
    </location>
</feature>
<name>A0A1I8P089_STOCA</name>
<keyword evidence="14" id="KW-1185">Reference proteome</keyword>
<feature type="transmembrane region" description="Helical" evidence="12">
    <location>
        <begin position="256"/>
        <end position="274"/>
    </location>
</feature>
<keyword evidence="7 12" id="KW-1133">Transmembrane helix</keyword>
<evidence type="ECO:0000256" key="11">
    <source>
        <dbReference type="SAM" id="MobiDB-lite"/>
    </source>
</evidence>
<feature type="transmembrane region" description="Helical" evidence="12">
    <location>
        <begin position="402"/>
        <end position="424"/>
    </location>
</feature>
<comment type="similarity">
    <text evidence="2">Belongs to the otopetrin family.</text>
</comment>
<evidence type="ECO:0000313" key="14">
    <source>
        <dbReference type="Proteomes" id="UP000095300"/>
    </source>
</evidence>
<sequence length="1043" mass="115946">MQRCPYIHEMRERLLNDQNRESLPLEQMERANLLDNRQSAELQQVGTIVKLNGDGYHTSPAHQRTPLVPRDLGEDFNLDFDDDFPIEVRRPKNAKVVYSLKPNSNNRSYLPANITVHGTYHTNIITGPIELWTSLFIVTSLVYAIILIVVCIAYVISDVTTHRLPVLYYESFFTYLYGVSILFLLYVFCFLLQESSCCNGGNNQPKSPKKEKKSKKKEKDPADSKDAKGSKDSGKSGKPSPYQALYGKLSTCCKGVAVFVYIVILIALIFHFILVFHWTVSMVVFLILLILHYLLIPKFLRASDTQVDAEVAVTPKNTRKRKTTHSDLTHGSFFLRVGAIAFGLGAMIYIGLEFGSFFEIPFDSPCHHILIGVNPLLQMIFTFMQMYFIFMNARLNIHRFKVIARFGLMHVVATNICVWIRTLVKESLLEITLYHQRREADPNESSIGQSIRQHALRHAGTVLRTHYGPNEEFEVLDGEDLLPKNAYTTNGALSKMLAKTVDGISKTLGMGSNEIADVVTTTTTTTARPAFTTPSYQWQSTTVARKLKKFITSTTAAATMGTSPTTTSTTTTTTTTALPITSPLATTTTTELPFNSYQHLYTTTASPAAAMAAAADHLAASNGGASEAAATAASSFDSSHVASSVASFFSSLISSTPSPITTTTTNNPITVSSSMTDKATENSFGLINNLMENSFQTFSGISHPEAASIVTFENYENLDNIYPAALSSNVGTLNSTACGRVDIMGTIVYDSAPYLYPFIIEYSLIGAVVLYVMWKHIGRYPGRMNDDDLEHRLEVMLSRRAVAMAQQARSGRVDCVGSSKGLFFGLLLLVGALICLILFFVLVRHQQFSLLAIYLADASHCILMVFAILAIIIGFIRVKNLKFRCEEQSNLNDILLRISAFGLFTYSVFSVISGSLKVLEHEPSLLVTTTSAVAVLQVILQLLFIADVSRRRVHLPEHDRSKPGRQIVTFLLICNVAMFAIYTFDAQKVYANPVSRYVQLDFYGFVPWAIIQRVTLPLCIFHRFHSAVTLAEIWKTTYKARLE</sequence>
<keyword evidence="8" id="KW-0406">Ion transport</keyword>
<feature type="transmembrane region" description="Helical" evidence="12">
    <location>
        <begin position="754"/>
        <end position="774"/>
    </location>
</feature>
<dbReference type="OrthoDB" id="6429739at2759"/>
<evidence type="ECO:0000256" key="12">
    <source>
        <dbReference type="SAM" id="Phobius"/>
    </source>
</evidence>
<evidence type="ECO:0000256" key="9">
    <source>
        <dbReference type="ARBA" id="ARBA00023136"/>
    </source>
</evidence>
<evidence type="ECO:0000256" key="4">
    <source>
        <dbReference type="ARBA" id="ARBA00022475"/>
    </source>
</evidence>
<dbReference type="GO" id="GO:0015252">
    <property type="term" value="F:proton channel activity"/>
    <property type="evidence" value="ECO:0007669"/>
    <property type="project" value="InterPro"/>
</dbReference>
<reference evidence="14" key="1">
    <citation type="submission" date="2015-05" db="EMBL/GenBank/DDBJ databases">
        <authorList>
            <person name="Wilson R.K."/>
            <person name="Warren W.C."/>
            <person name="Olafson P."/>
        </authorList>
    </citation>
    <scope>NUCLEOTIDE SEQUENCE [LARGE SCALE GENOMIC DNA]</scope>
    <source>
        <strain evidence="14">USDA</strain>
    </source>
</reference>
<dbReference type="InterPro" id="IPR004878">
    <property type="entry name" value="Otopetrin"/>
</dbReference>
<feature type="compositionally biased region" description="Basic and acidic residues" evidence="11">
    <location>
        <begin position="217"/>
        <end position="235"/>
    </location>
</feature>
<feature type="transmembrane region" description="Helical" evidence="12">
    <location>
        <begin position="925"/>
        <end position="946"/>
    </location>
</feature>
<organism evidence="13 14">
    <name type="scientific">Stomoxys calcitrans</name>
    <name type="common">Stable fly</name>
    <name type="synonym">Conops calcitrans</name>
    <dbReference type="NCBI Taxonomy" id="35570"/>
    <lineage>
        <taxon>Eukaryota</taxon>
        <taxon>Metazoa</taxon>
        <taxon>Ecdysozoa</taxon>
        <taxon>Arthropoda</taxon>
        <taxon>Hexapoda</taxon>
        <taxon>Insecta</taxon>
        <taxon>Pterygota</taxon>
        <taxon>Neoptera</taxon>
        <taxon>Endopterygota</taxon>
        <taxon>Diptera</taxon>
        <taxon>Brachycera</taxon>
        <taxon>Muscomorpha</taxon>
        <taxon>Muscoidea</taxon>
        <taxon>Muscidae</taxon>
        <taxon>Stomoxys</taxon>
    </lineage>
</organism>
<dbReference type="EnsemblMetazoa" id="SCAU003697-RD">
    <property type="protein sequence ID" value="SCAU003697-PD"/>
    <property type="gene ID" value="SCAU003697"/>
</dbReference>
<feature type="transmembrane region" description="Helical" evidence="12">
    <location>
        <begin position="822"/>
        <end position="842"/>
    </location>
</feature>
<evidence type="ECO:0000256" key="6">
    <source>
        <dbReference type="ARBA" id="ARBA00022781"/>
    </source>
</evidence>
<proteinExistence type="inferred from homology"/>
<evidence type="ECO:0000256" key="8">
    <source>
        <dbReference type="ARBA" id="ARBA00023065"/>
    </source>
</evidence>
<evidence type="ECO:0000256" key="3">
    <source>
        <dbReference type="ARBA" id="ARBA00022448"/>
    </source>
</evidence>
<feature type="region of interest" description="Disordered" evidence="11">
    <location>
        <begin position="200"/>
        <end position="240"/>
    </location>
</feature>
<feature type="transmembrane region" description="Helical" evidence="12">
    <location>
        <begin position="967"/>
        <end position="984"/>
    </location>
</feature>
<keyword evidence="3" id="KW-0813">Transport</keyword>
<protein>
    <recommendedName>
        <fullName evidence="15">Otopetrin</fullName>
    </recommendedName>
</protein>
<dbReference type="VEuPathDB" id="VectorBase:SCAU003697"/>
<dbReference type="Proteomes" id="UP000095300">
    <property type="component" value="Unassembled WGS sequence"/>
</dbReference>
<feature type="compositionally biased region" description="Basic residues" evidence="11">
    <location>
        <begin position="207"/>
        <end position="216"/>
    </location>
</feature>
<evidence type="ECO:0000313" key="13">
    <source>
        <dbReference type="EnsemblMetazoa" id="SCAU003697-PD"/>
    </source>
</evidence>
<dbReference type="PANTHER" id="PTHR21522:SF62">
    <property type="entry name" value="OTOPETRIN-LIKE A, ISOFORM C"/>
    <property type="match status" value="1"/>
</dbReference>
<reference evidence="13" key="2">
    <citation type="submission" date="2020-05" db="UniProtKB">
        <authorList>
            <consortium name="EnsemblMetazoa"/>
        </authorList>
    </citation>
    <scope>IDENTIFICATION</scope>
    <source>
        <strain evidence="13">USDA</strain>
    </source>
</reference>
<keyword evidence="5 12" id="KW-0812">Transmembrane</keyword>
<dbReference type="STRING" id="35570.A0A1I8P089"/>
<dbReference type="EnsemblMetazoa" id="SCAU003697-RE">
    <property type="protein sequence ID" value="SCAU003697-PE"/>
    <property type="gene ID" value="SCAU003697"/>
</dbReference>
<dbReference type="Pfam" id="PF03189">
    <property type="entry name" value="Otopetrin"/>
    <property type="match status" value="1"/>
</dbReference>
<feature type="transmembrane region" description="Helical" evidence="12">
    <location>
        <begin position="280"/>
        <end position="296"/>
    </location>
</feature>
<keyword evidence="4" id="KW-1003">Cell membrane</keyword>
<keyword evidence="10" id="KW-0407">Ion channel</keyword>
<evidence type="ECO:0008006" key="15">
    <source>
        <dbReference type="Google" id="ProtNLM"/>
    </source>
</evidence>
<comment type="subcellular location">
    <subcellularLocation>
        <location evidence="1">Cell membrane</location>
        <topology evidence="1">Multi-pass membrane protein</topology>
    </subcellularLocation>
</comment>
<accession>A0A1I8P089</accession>
<feature type="transmembrane region" description="Helical" evidence="12">
    <location>
        <begin position="328"/>
        <end position="349"/>
    </location>
</feature>
<evidence type="ECO:0000256" key="10">
    <source>
        <dbReference type="ARBA" id="ARBA00023303"/>
    </source>
</evidence>
<dbReference type="AlphaFoldDB" id="A0A1I8P089"/>
<feature type="transmembrane region" description="Helical" evidence="12">
    <location>
        <begin position="894"/>
        <end position="913"/>
    </location>
</feature>
<feature type="transmembrane region" description="Helical" evidence="12">
    <location>
        <begin position="848"/>
        <end position="873"/>
    </location>
</feature>
<dbReference type="PANTHER" id="PTHR21522">
    <property type="entry name" value="PROTON CHANNEL OTOP"/>
    <property type="match status" value="1"/>
</dbReference>
<keyword evidence="9 12" id="KW-0472">Membrane</keyword>
<feature type="transmembrane region" description="Helical" evidence="12">
    <location>
        <begin position="172"/>
        <end position="192"/>
    </location>
</feature>
<evidence type="ECO:0000256" key="7">
    <source>
        <dbReference type="ARBA" id="ARBA00022989"/>
    </source>
</evidence>
<evidence type="ECO:0000256" key="2">
    <source>
        <dbReference type="ARBA" id="ARBA00006513"/>
    </source>
</evidence>
<dbReference type="GO" id="GO:0005886">
    <property type="term" value="C:plasma membrane"/>
    <property type="evidence" value="ECO:0007669"/>
    <property type="project" value="UniProtKB-SubCell"/>
</dbReference>
<evidence type="ECO:0000256" key="1">
    <source>
        <dbReference type="ARBA" id="ARBA00004651"/>
    </source>
</evidence>
<gene>
    <name evidence="13" type="primary">106083856</name>
</gene>
<feature type="transmembrane region" description="Helical" evidence="12">
    <location>
        <begin position="369"/>
        <end position="390"/>
    </location>
</feature>
<dbReference type="KEGG" id="scac:106083856"/>
<keyword evidence="6" id="KW-0375">Hydrogen ion transport</keyword>
<evidence type="ECO:0000256" key="5">
    <source>
        <dbReference type="ARBA" id="ARBA00022692"/>
    </source>
</evidence>